<name>A0A183GTE4_HELPZ</name>
<dbReference type="AlphaFoldDB" id="A0A183GTE4"/>
<keyword evidence="3" id="KW-1185">Reference proteome</keyword>
<accession>A0A3P8DTA8</accession>
<evidence type="ECO:0000256" key="1">
    <source>
        <dbReference type="SAM" id="SignalP"/>
    </source>
</evidence>
<feature type="chain" id="PRO_5044552225" evidence="1">
    <location>
        <begin position="20"/>
        <end position="82"/>
    </location>
</feature>
<evidence type="ECO:0000313" key="4">
    <source>
        <dbReference type="WBParaSite" id="HPBE_0002596401-mRNA-1"/>
    </source>
</evidence>
<dbReference type="EMBL" id="UZAH01038919">
    <property type="protein sequence ID" value="VDP54932.1"/>
    <property type="molecule type" value="Genomic_DNA"/>
</dbReference>
<evidence type="ECO:0000313" key="3">
    <source>
        <dbReference type="Proteomes" id="UP000050761"/>
    </source>
</evidence>
<accession>A0A183GTE4</accession>
<proteinExistence type="predicted"/>
<evidence type="ECO:0000313" key="2">
    <source>
        <dbReference type="EMBL" id="VDP54932.1"/>
    </source>
</evidence>
<feature type="signal peptide" evidence="1">
    <location>
        <begin position="1"/>
        <end position="19"/>
    </location>
</feature>
<protein>
    <submittedName>
        <fullName evidence="4">Secreted protein</fullName>
    </submittedName>
</protein>
<dbReference type="WBParaSite" id="HPBE_0002596401-mRNA-1">
    <property type="protein sequence ID" value="HPBE_0002596401-mRNA-1"/>
    <property type="gene ID" value="HPBE_0002596401"/>
</dbReference>
<sequence length="82" mass="9595">MRWFAIICVLIAILGSVEAVKNRPSRRVVCKPNDPKYFKKLSKQQYAVFCGRPPKDPRPKKPRIRRLADKFAPLNKLLNKKF</sequence>
<dbReference type="Proteomes" id="UP000050761">
    <property type="component" value="Unassembled WGS sequence"/>
</dbReference>
<gene>
    <name evidence="2" type="ORF">HPBE_LOCUS25963</name>
</gene>
<organism evidence="3 4">
    <name type="scientific">Heligmosomoides polygyrus</name>
    <name type="common">Parasitic roundworm</name>
    <dbReference type="NCBI Taxonomy" id="6339"/>
    <lineage>
        <taxon>Eukaryota</taxon>
        <taxon>Metazoa</taxon>
        <taxon>Ecdysozoa</taxon>
        <taxon>Nematoda</taxon>
        <taxon>Chromadorea</taxon>
        <taxon>Rhabditida</taxon>
        <taxon>Rhabditina</taxon>
        <taxon>Rhabditomorpha</taxon>
        <taxon>Strongyloidea</taxon>
        <taxon>Heligmosomidae</taxon>
        <taxon>Heligmosomoides</taxon>
    </lineage>
</organism>
<keyword evidence="1" id="KW-0732">Signal</keyword>
<reference evidence="4" key="2">
    <citation type="submission" date="2019-09" db="UniProtKB">
        <authorList>
            <consortium name="WormBaseParasite"/>
        </authorList>
    </citation>
    <scope>IDENTIFICATION</scope>
</reference>
<reference evidence="2 3" key="1">
    <citation type="submission" date="2018-11" db="EMBL/GenBank/DDBJ databases">
        <authorList>
            <consortium name="Pathogen Informatics"/>
        </authorList>
    </citation>
    <scope>NUCLEOTIDE SEQUENCE [LARGE SCALE GENOMIC DNA]</scope>
</reference>